<proteinExistence type="evidence at transcript level"/>
<accession>Q5BSC5</accession>
<evidence type="ECO:0000313" key="1">
    <source>
        <dbReference type="EMBL" id="AAX30560.1"/>
    </source>
</evidence>
<dbReference type="EMBL" id="AY915339">
    <property type="protein sequence ID" value="AAX30560.1"/>
    <property type="molecule type" value="mRNA"/>
</dbReference>
<reference evidence="1" key="1">
    <citation type="submission" date="2005-01" db="EMBL/GenBank/DDBJ databases">
        <authorList>
            <person name="Han Z."/>
        </authorList>
    </citation>
    <scope>NUCLEOTIDE SEQUENCE</scope>
</reference>
<name>Q5BSC5_SCHJA</name>
<reference evidence="1" key="2">
    <citation type="journal article" date="2006" name="PLoS Pathog.">
        <title>New perspectives on host-parasite interplay by comparative transcriptomic and proteomic analyses of Schistosoma japonicum.</title>
        <authorList>
            <person name="Liu F."/>
            <person name="Lu J."/>
            <person name="Hu W."/>
            <person name="Wang S.Y."/>
            <person name="Cui S.J."/>
            <person name="Chi M."/>
            <person name="Yan Q."/>
            <person name="Wang X.R."/>
            <person name="Song H.D."/>
            <person name="Xu X.N."/>
            <person name="Wang J.J."/>
            <person name="Zhang X.L."/>
            <person name="Zhang X."/>
            <person name="Wang Z.Q."/>
            <person name="Xue C.L."/>
            <person name="Brindley P.J."/>
            <person name="McManus D.P."/>
            <person name="Yang P.Y."/>
            <person name="Feng Z."/>
            <person name="Chen Z."/>
            <person name="Han Z.G."/>
        </authorList>
    </citation>
    <scope>NUCLEOTIDE SEQUENCE</scope>
</reference>
<sequence>MFRVVLNVNEYIVRSYIMTRNHSCTKSFMRCDPWFRCLSEEENTNLVAIYEVDS</sequence>
<organism evidence="1">
    <name type="scientific">Schistosoma japonicum</name>
    <name type="common">Blood fluke</name>
    <dbReference type="NCBI Taxonomy" id="6182"/>
    <lineage>
        <taxon>Eukaryota</taxon>
        <taxon>Metazoa</taxon>
        <taxon>Spiralia</taxon>
        <taxon>Lophotrochozoa</taxon>
        <taxon>Platyhelminthes</taxon>
        <taxon>Trematoda</taxon>
        <taxon>Digenea</taxon>
        <taxon>Strigeidida</taxon>
        <taxon>Schistosomatoidea</taxon>
        <taxon>Schistosomatidae</taxon>
        <taxon>Schistosoma</taxon>
    </lineage>
</organism>
<protein>
    <submittedName>
        <fullName evidence="1">SJCHGC05095 protein</fullName>
    </submittedName>
</protein>
<dbReference type="AlphaFoldDB" id="Q5BSC5"/>